<sequence length="71" mass="7763">MNIININLISAQPTLDNTFANNGIYIESTFYLANLYGYYFNTGAITNDNKILAVGVYALQNGAINASFYVG</sequence>
<accession>A0A1M4UI08</accession>
<evidence type="ECO:0000313" key="1">
    <source>
        <dbReference type="EMBL" id="SHE56376.1"/>
    </source>
</evidence>
<dbReference type="Proteomes" id="UP000184236">
    <property type="component" value="Unassembled WGS sequence"/>
</dbReference>
<gene>
    <name evidence="1" type="ORF">SAMN05444408_102121</name>
</gene>
<organism evidence="1 2">
    <name type="scientific">Chryseobacterium takakiae</name>
    <dbReference type="NCBI Taxonomy" id="1302685"/>
    <lineage>
        <taxon>Bacteria</taxon>
        <taxon>Pseudomonadati</taxon>
        <taxon>Bacteroidota</taxon>
        <taxon>Flavobacteriia</taxon>
        <taxon>Flavobacteriales</taxon>
        <taxon>Weeksellaceae</taxon>
        <taxon>Chryseobacterium group</taxon>
        <taxon>Chryseobacterium</taxon>
    </lineage>
</organism>
<dbReference type="AlphaFoldDB" id="A0A1M4UI08"/>
<protein>
    <submittedName>
        <fullName evidence="1">Uncharacterized protein</fullName>
    </submittedName>
</protein>
<dbReference type="STRING" id="1302685.SAMN05444408_102121"/>
<dbReference type="EMBL" id="FQVO01000002">
    <property type="protein sequence ID" value="SHE56376.1"/>
    <property type="molecule type" value="Genomic_DNA"/>
</dbReference>
<keyword evidence="2" id="KW-1185">Reference proteome</keyword>
<name>A0A1M4UI08_9FLAO</name>
<reference evidence="2" key="1">
    <citation type="submission" date="2016-11" db="EMBL/GenBank/DDBJ databases">
        <authorList>
            <person name="Varghese N."/>
            <person name="Submissions S."/>
        </authorList>
    </citation>
    <scope>NUCLEOTIDE SEQUENCE [LARGE SCALE GENOMIC DNA]</scope>
    <source>
        <strain evidence="2">DSM 26898</strain>
    </source>
</reference>
<evidence type="ECO:0000313" key="2">
    <source>
        <dbReference type="Proteomes" id="UP000184236"/>
    </source>
</evidence>
<proteinExistence type="predicted"/>